<evidence type="ECO:0000256" key="1">
    <source>
        <dbReference type="SAM" id="SignalP"/>
    </source>
</evidence>
<dbReference type="RefSeq" id="WP_154327211.1">
    <property type="nucleotide sequence ID" value="NZ_CP045696.1"/>
</dbReference>
<comment type="caution">
    <text evidence="2">The sequence shown here is derived from an EMBL/GenBank/DDBJ whole genome shotgun (WGS) entry which is preliminary data.</text>
</comment>
<keyword evidence="3" id="KW-1185">Reference proteome</keyword>
<dbReference type="EMBL" id="VULT01000007">
    <property type="protein sequence ID" value="MSS17236.1"/>
    <property type="molecule type" value="Genomic_DNA"/>
</dbReference>
<dbReference type="Proteomes" id="UP000483362">
    <property type="component" value="Unassembled WGS sequence"/>
</dbReference>
<reference evidence="2 3" key="1">
    <citation type="submission" date="2019-08" db="EMBL/GenBank/DDBJ databases">
        <title>In-depth cultivation of the pig gut microbiome towards novel bacterial diversity and tailored functional studies.</title>
        <authorList>
            <person name="Wylensek D."/>
            <person name="Hitch T.C.A."/>
            <person name="Clavel T."/>
        </authorList>
    </citation>
    <scope>NUCLEOTIDE SEQUENCE [LARGE SCALE GENOMIC DNA]</scope>
    <source>
        <strain evidence="2 3">Oil-RF-744-WCA-WT-10</strain>
    </source>
</reference>
<organism evidence="2 3">
    <name type="scientific">Sodaliphilus pleomorphus</name>
    <dbReference type="NCBI Taxonomy" id="2606626"/>
    <lineage>
        <taxon>Bacteria</taxon>
        <taxon>Pseudomonadati</taxon>
        <taxon>Bacteroidota</taxon>
        <taxon>Bacteroidia</taxon>
        <taxon>Bacteroidales</taxon>
        <taxon>Muribaculaceae</taxon>
        <taxon>Sodaliphilus</taxon>
    </lineage>
</organism>
<protein>
    <recommendedName>
        <fullName evidence="4">Lipoprotein</fullName>
    </recommendedName>
</protein>
<evidence type="ECO:0000313" key="2">
    <source>
        <dbReference type="EMBL" id="MSS17236.1"/>
    </source>
</evidence>
<dbReference type="PROSITE" id="PS51257">
    <property type="entry name" value="PROKAR_LIPOPROTEIN"/>
    <property type="match status" value="1"/>
</dbReference>
<proteinExistence type="predicted"/>
<feature type="chain" id="PRO_5026739080" description="Lipoprotein" evidence="1">
    <location>
        <begin position="18"/>
        <end position="83"/>
    </location>
</feature>
<accession>A0A6L5XDM4</accession>
<evidence type="ECO:0000313" key="3">
    <source>
        <dbReference type="Proteomes" id="UP000483362"/>
    </source>
</evidence>
<gene>
    <name evidence="2" type="ORF">FYJ29_05595</name>
</gene>
<feature type="signal peptide" evidence="1">
    <location>
        <begin position="1"/>
        <end position="17"/>
    </location>
</feature>
<evidence type="ECO:0008006" key="4">
    <source>
        <dbReference type="Google" id="ProtNLM"/>
    </source>
</evidence>
<keyword evidence="1" id="KW-0732">Signal</keyword>
<sequence>MRWLSFAACVATGLALAGCRYINYHPYDVDVDGEKMVNVTNAHHAVMTMTLKQDYIPWTVHVAEELVDFQPLAAGLYFNIAHP</sequence>
<name>A0A6L5XDM4_9BACT</name>
<dbReference type="AlphaFoldDB" id="A0A6L5XDM4"/>